<keyword evidence="1" id="KW-0472">Membrane</keyword>
<dbReference type="AlphaFoldDB" id="A0A953L9P6"/>
<evidence type="ECO:0000256" key="1">
    <source>
        <dbReference type="SAM" id="Phobius"/>
    </source>
</evidence>
<dbReference type="RefSeq" id="WP_222580574.1">
    <property type="nucleotide sequence ID" value="NZ_JAHVHU010000011.1"/>
</dbReference>
<keyword evidence="1" id="KW-1133">Transmembrane helix</keyword>
<comment type="caution">
    <text evidence="2">The sequence shown here is derived from an EMBL/GenBank/DDBJ whole genome shotgun (WGS) entry which is preliminary data.</text>
</comment>
<feature type="transmembrane region" description="Helical" evidence="1">
    <location>
        <begin position="189"/>
        <end position="205"/>
    </location>
</feature>
<feature type="transmembrane region" description="Helical" evidence="1">
    <location>
        <begin position="128"/>
        <end position="150"/>
    </location>
</feature>
<keyword evidence="3" id="KW-1185">Reference proteome</keyword>
<reference evidence="2" key="1">
    <citation type="submission" date="2021-06" db="EMBL/GenBank/DDBJ databases">
        <title>44 bacteria genomes isolated from Dapeng, Shenzhen.</title>
        <authorList>
            <person name="Zheng W."/>
            <person name="Yu S."/>
            <person name="Huang Y."/>
        </authorList>
    </citation>
    <scope>NUCLEOTIDE SEQUENCE</scope>
    <source>
        <strain evidence="2">DP5N28-2</strain>
    </source>
</reference>
<evidence type="ECO:0000313" key="3">
    <source>
        <dbReference type="Proteomes" id="UP000753961"/>
    </source>
</evidence>
<feature type="transmembrane region" description="Helical" evidence="1">
    <location>
        <begin position="20"/>
        <end position="43"/>
    </location>
</feature>
<feature type="transmembrane region" description="Helical" evidence="1">
    <location>
        <begin position="386"/>
        <end position="406"/>
    </location>
</feature>
<dbReference type="EMBL" id="JAHVHU010000011">
    <property type="protein sequence ID" value="MBY5959040.1"/>
    <property type="molecule type" value="Genomic_DNA"/>
</dbReference>
<dbReference type="Proteomes" id="UP000753961">
    <property type="component" value="Unassembled WGS sequence"/>
</dbReference>
<evidence type="ECO:0000313" key="2">
    <source>
        <dbReference type="EMBL" id="MBY5959040.1"/>
    </source>
</evidence>
<feature type="transmembrane region" description="Helical" evidence="1">
    <location>
        <begin position="265"/>
        <end position="282"/>
    </location>
</feature>
<feature type="transmembrane region" description="Helical" evidence="1">
    <location>
        <begin position="97"/>
        <end position="122"/>
    </location>
</feature>
<feature type="transmembrane region" description="Helical" evidence="1">
    <location>
        <begin position="418"/>
        <end position="440"/>
    </location>
</feature>
<feature type="transmembrane region" description="Helical" evidence="1">
    <location>
        <begin position="302"/>
        <end position="320"/>
    </location>
</feature>
<sequence length="452" mass="52052">MSFRAAIKDNFHRRWKDSVFALQFFNVMRFAAFFIVSILLVRIPLSVDQIASYEYVLFLSSIVTGWWIHGFIQGFMADGGQTKSVDKGVLFRSYSRLFFVFGTGMFAVVSGGIEVLAFYGVLSKPPTGFYFYLLFHFLLQGLILLIYYAHQKGWKKFIYLFSIYFFLIYVGSFFVLLKEGVLLDVVYRYLLVFALPVVAVWFYFYKKSEQGSPRQPFLPHVPHLTILMLIQGIGFLSVWSDGFWVQYFYGTGEVFAFFRYGGRELPFFVILTTTFSTAMIHASSTGQGLDRIKKGSQRFIRLFLPLSLILMLSSHFLFSWVYSDAFIPASFVFDLYVLLILVRVLFPRPILMAHRLFRPLLWVSVGELVINVVVSVALYWSLGVLGLILGTLAAHSFELGASLYLVRTRLRITMQRYVPVRLYLTFAITVVLAFVIKYGLFSGDWVEMLISP</sequence>
<proteinExistence type="predicted"/>
<feature type="transmembrane region" description="Helical" evidence="1">
    <location>
        <begin position="326"/>
        <end position="346"/>
    </location>
</feature>
<feature type="transmembrane region" description="Helical" evidence="1">
    <location>
        <begin position="157"/>
        <end position="177"/>
    </location>
</feature>
<protein>
    <recommendedName>
        <fullName evidence="4">Membrane protein involved in the export of O-antigen and teichoic acid</fullName>
    </recommendedName>
</protein>
<feature type="transmembrane region" description="Helical" evidence="1">
    <location>
        <begin position="55"/>
        <end position="76"/>
    </location>
</feature>
<keyword evidence="1" id="KW-0812">Transmembrane</keyword>
<name>A0A953L9P6_9BACT</name>
<gene>
    <name evidence="2" type="ORF">KUV50_12890</name>
</gene>
<feature type="transmembrane region" description="Helical" evidence="1">
    <location>
        <begin position="358"/>
        <end position="380"/>
    </location>
</feature>
<organism evidence="2 3">
    <name type="scientific">Membranihabitans marinus</name>
    <dbReference type="NCBI Taxonomy" id="1227546"/>
    <lineage>
        <taxon>Bacteria</taxon>
        <taxon>Pseudomonadati</taxon>
        <taxon>Bacteroidota</taxon>
        <taxon>Saprospiria</taxon>
        <taxon>Saprospirales</taxon>
        <taxon>Saprospiraceae</taxon>
        <taxon>Membranihabitans</taxon>
    </lineage>
</organism>
<evidence type="ECO:0008006" key="4">
    <source>
        <dbReference type="Google" id="ProtNLM"/>
    </source>
</evidence>
<accession>A0A953L9P6</accession>
<feature type="transmembrane region" description="Helical" evidence="1">
    <location>
        <begin position="226"/>
        <end position="245"/>
    </location>
</feature>